<keyword evidence="8" id="KW-1185">Reference proteome</keyword>
<comment type="subcellular location">
    <subcellularLocation>
        <location evidence="1">Nucleus</location>
    </subcellularLocation>
</comment>
<reference evidence="7" key="2">
    <citation type="journal article" date="2024" name="Plant">
        <title>Genomic evolution and insights into agronomic trait innovations of Sesamum species.</title>
        <authorList>
            <person name="Miao H."/>
            <person name="Wang L."/>
            <person name="Qu L."/>
            <person name="Liu H."/>
            <person name="Sun Y."/>
            <person name="Le M."/>
            <person name="Wang Q."/>
            <person name="Wei S."/>
            <person name="Zheng Y."/>
            <person name="Lin W."/>
            <person name="Duan Y."/>
            <person name="Cao H."/>
            <person name="Xiong S."/>
            <person name="Wang X."/>
            <person name="Wei L."/>
            <person name="Li C."/>
            <person name="Ma Q."/>
            <person name="Ju M."/>
            <person name="Zhao R."/>
            <person name="Li G."/>
            <person name="Mu C."/>
            <person name="Tian Q."/>
            <person name="Mei H."/>
            <person name="Zhang T."/>
            <person name="Gao T."/>
            <person name="Zhang H."/>
        </authorList>
    </citation>
    <scope>NUCLEOTIDE SEQUENCE</scope>
    <source>
        <strain evidence="7">3651</strain>
    </source>
</reference>
<keyword evidence="5" id="KW-0175">Coiled coil</keyword>
<dbReference type="InterPro" id="IPR011598">
    <property type="entry name" value="bHLH_dom"/>
</dbReference>
<dbReference type="Proteomes" id="UP001293254">
    <property type="component" value="Unassembled WGS sequence"/>
</dbReference>
<organism evidence="7 8">
    <name type="scientific">Sesamum alatum</name>
    <dbReference type="NCBI Taxonomy" id="300844"/>
    <lineage>
        <taxon>Eukaryota</taxon>
        <taxon>Viridiplantae</taxon>
        <taxon>Streptophyta</taxon>
        <taxon>Embryophyta</taxon>
        <taxon>Tracheophyta</taxon>
        <taxon>Spermatophyta</taxon>
        <taxon>Magnoliopsida</taxon>
        <taxon>eudicotyledons</taxon>
        <taxon>Gunneridae</taxon>
        <taxon>Pentapetalae</taxon>
        <taxon>asterids</taxon>
        <taxon>lamiids</taxon>
        <taxon>Lamiales</taxon>
        <taxon>Pedaliaceae</taxon>
        <taxon>Sesamum</taxon>
    </lineage>
</organism>
<dbReference type="SMART" id="SM00353">
    <property type="entry name" value="HLH"/>
    <property type="match status" value="1"/>
</dbReference>
<evidence type="ECO:0000256" key="4">
    <source>
        <dbReference type="ARBA" id="ARBA00023242"/>
    </source>
</evidence>
<accession>A0AAE2CEZ0</accession>
<dbReference type="AlphaFoldDB" id="A0AAE2CEZ0"/>
<feature type="coiled-coil region" evidence="5">
    <location>
        <begin position="198"/>
        <end position="225"/>
    </location>
</feature>
<dbReference type="InterPro" id="IPR052610">
    <property type="entry name" value="bHLH_transcription_regulator"/>
</dbReference>
<evidence type="ECO:0000256" key="5">
    <source>
        <dbReference type="SAM" id="Coils"/>
    </source>
</evidence>
<gene>
    <name evidence="7" type="ORF">Salat_2378700</name>
</gene>
<dbReference type="GO" id="GO:0005634">
    <property type="term" value="C:nucleus"/>
    <property type="evidence" value="ECO:0007669"/>
    <property type="project" value="UniProtKB-SubCell"/>
</dbReference>
<sequence length="337" mass="37819">MEEYFDHEIFGVKAINNLADHEIFTSHPFTVNTTNQLVEYPPSLNISCTAQQTLTTNPSSSSSASASACQLIDYVENKNDPIPVLEESSLVSVDIAASSFHDQFAINPNYGLSANLSSNTILNFSSPPLLINQQHDLASREISPKRVKYCSSSPGRSTLQARGHLVAERKRREKLGQLFITLSKVVPGIKKLDKASILEDAIDYLKILEERIRVLEIEQADKRSEDIRNSTYKESSNIDESTNEVSAASTIKVRIQNRNVLIKILCKKQKGFMSRIHMEMEKMNLCEVDVRVMPFGRDALDITILAQMLSELCVTVKDIVDHLEMAFLSPPHHDKQD</sequence>
<dbReference type="PANTHER" id="PTHR45959:SF2">
    <property type="entry name" value="BHLH TRANSCRIPTION FACTOR"/>
    <property type="match status" value="1"/>
</dbReference>
<comment type="caution">
    <text evidence="7">The sequence shown here is derived from an EMBL/GenBank/DDBJ whole genome shotgun (WGS) entry which is preliminary data.</text>
</comment>
<keyword evidence="3" id="KW-0804">Transcription</keyword>
<evidence type="ECO:0000259" key="6">
    <source>
        <dbReference type="PROSITE" id="PS50888"/>
    </source>
</evidence>
<dbReference type="Gene3D" id="4.10.280.10">
    <property type="entry name" value="Helix-loop-helix DNA-binding domain"/>
    <property type="match status" value="1"/>
</dbReference>
<dbReference type="PANTHER" id="PTHR45959">
    <property type="entry name" value="BHLH TRANSCRIPTION FACTOR"/>
    <property type="match status" value="1"/>
</dbReference>
<dbReference type="PROSITE" id="PS50888">
    <property type="entry name" value="BHLH"/>
    <property type="match status" value="1"/>
</dbReference>
<dbReference type="EMBL" id="JACGWO010000009">
    <property type="protein sequence ID" value="KAK4419658.1"/>
    <property type="molecule type" value="Genomic_DNA"/>
</dbReference>
<feature type="domain" description="BHLH" evidence="6">
    <location>
        <begin position="159"/>
        <end position="208"/>
    </location>
</feature>
<protein>
    <submittedName>
        <fullName evidence="7">Transcription factor</fullName>
    </submittedName>
</protein>
<evidence type="ECO:0000256" key="1">
    <source>
        <dbReference type="ARBA" id="ARBA00004123"/>
    </source>
</evidence>
<dbReference type="Pfam" id="PF00010">
    <property type="entry name" value="HLH"/>
    <property type="match status" value="1"/>
</dbReference>
<evidence type="ECO:0000256" key="2">
    <source>
        <dbReference type="ARBA" id="ARBA00023015"/>
    </source>
</evidence>
<dbReference type="InterPro" id="IPR036638">
    <property type="entry name" value="HLH_DNA-bd_sf"/>
</dbReference>
<evidence type="ECO:0000313" key="7">
    <source>
        <dbReference type="EMBL" id="KAK4419658.1"/>
    </source>
</evidence>
<proteinExistence type="predicted"/>
<evidence type="ECO:0000256" key="3">
    <source>
        <dbReference type="ARBA" id="ARBA00023163"/>
    </source>
</evidence>
<keyword evidence="4" id="KW-0539">Nucleus</keyword>
<dbReference type="GO" id="GO:0046983">
    <property type="term" value="F:protein dimerization activity"/>
    <property type="evidence" value="ECO:0007669"/>
    <property type="project" value="InterPro"/>
</dbReference>
<reference evidence="7" key="1">
    <citation type="submission" date="2020-06" db="EMBL/GenBank/DDBJ databases">
        <authorList>
            <person name="Li T."/>
            <person name="Hu X."/>
            <person name="Zhang T."/>
            <person name="Song X."/>
            <person name="Zhang H."/>
            <person name="Dai N."/>
            <person name="Sheng W."/>
            <person name="Hou X."/>
            <person name="Wei L."/>
        </authorList>
    </citation>
    <scope>NUCLEOTIDE SEQUENCE</scope>
    <source>
        <strain evidence="7">3651</strain>
        <tissue evidence="7">Leaf</tissue>
    </source>
</reference>
<keyword evidence="2" id="KW-0805">Transcription regulation</keyword>
<name>A0AAE2CEZ0_9LAMI</name>
<evidence type="ECO:0000313" key="8">
    <source>
        <dbReference type="Proteomes" id="UP001293254"/>
    </source>
</evidence>
<dbReference type="SUPFAM" id="SSF47459">
    <property type="entry name" value="HLH, helix-loop-helix DNA-binding domain"/>
    <property type="match status" value="1"/>
</dbReference>